<accession>A0A6G9YEQ1</accession>
<name>A0A6G9YEQ1_9NOCA</name>
<dbReference type="AlphaFoldDB" id="A0A6G9YEQ1"/>
<keyword evidence="1" id="KW-0812">Transmembrane</keyword>
<gene>
    <name evidence="2" type="ORF">F5544_18415</name>
</gene>
<dbReference type="KEGG" id="nah:F5544_18415"/>
<keyword evidence="1" id="KW-0472">Membrane</keyword>
<evidence type="ECO:0000313" key="2">
    <source>
        <dbReference type="EMBL" id="QIS11557.1"/>
    </source>
</evidence>
<keyword evidence="3" id="KW-1185">Reference proteome</keyword>
<evidence type="ECO:0000256" key="1">
    <source>
        <dbReference type="SAM" id="Phobius"/>
    </source>
</evidence>
<evidence type="ECO:0000313" key="3">
    <source>
        <dbReference type="Proteomes" id="UP000503540"/>
    </source>
</evidence>
<sequence length="66" mass="6493">MTPPGVWLLVMGIGAAIASLLLTVCGRVPRAGLVQAGCLALGAVALGTLAFVPTQPAHAESITAPT</sequence>
<reference evidence="2 3" key="1">
    <citation type="journal article" date="2019" name="ACS Chem. Biol.">
        <title>Identification and Mobilization of a Cryptic Antibiotic Biosynthesis Gene Locus from a Human-Pathogenic Nocardia Isolate.</title>
        <authorList>
            <person name="Herisse M."/>
            <person name="Ishida K."/>
            <person name="Porter J.L."/>
            <person name="Howden B."/>
            <person name="Hertweck C."/>
            <person name="Stinear T.P."/>
            <person name="Pidot S.J."/>
        </authorList>
    </citation>
    <scope>NUCLEOTIDE SEQUENCE [LARGE SCALE GENOMIC DNA]</scope>
    <source>
        <strain evidence="2 3">AUSMDU00012717</strain>
    </source>
</reference>
<keyword evidence="1" id="KW-1133">Transmembrane helix</keyword>
<dbReference type="EMBL" id="CP046172">
    <property type="protein sequence ID" value="QIS11557.1"/>
    <property type="molecule type" value="Genomic_DNA"/>
</dbReference>
<dbReference type="RefSeq" id="WP_174867359.1">
    <property type="nucleotide sequence ID" value="NZ_CP046172.1"/>
</dbReference>
<feature type="transmembrane region" description="Helical" evidence="1">
    <location>
        <begin position="6"/>
        <end position="25"/>
    </location>
</feature>
<protein>
    <submittedName>
        <fullName evidence="2">Uncharacterized protein</fullName>
    </submittedName>
</protein>
<proteinExistence type="predicted"/>
<organism evidence="2 3">
    <name type="scientific">Nocardia arthritidis</name>
    <dbReference type="NCBI Taxonomy" id="228602"/>
    <lineage>
        <taxon>Bacteria</taxon>
        <taxon>Bacillati</taxon>
        <taxon>Actinomycetota</taxon>
        <taxon>Actinomycetes</taxon>
        <taxon>Mycobacteriales</taxon>
        <taxon>Nocardiaceae</taxon>
        <taxon>Nocardia</taxon>
    </lineage>
</organism>
<dbReference type="Proteomes" id="UP000503540">
    <property type="component" value="Chromosome"/>
</dbReference>
<feature type="transmembrane region" description="Helical" evidence="1">
    <location>
        <begin position="32"/>
        <end position="52"/>
    </location>
</feature>